<name>A0A371CBE3_YARLL</name>
<organism evidence="2 3">
    <name type="scientific">Yarrowia lipolytica</name>
    <name type="common">Candida lipolytica</name>
    <dbReference type="NCBI Taxonomy" id="4952"/>
    <lineage>
        <taxon>Eukaryota</taxon>
        <taxon>Fungi</taxon>
        <taxon>Dikarya</taxon>
        <taxon>Ascomycota</taxon>
        <taxon>Saccharomycotina</taxon>
        <taxon>Dipodascomycetes</taxon>
        <taxon>Dipodascales</taxon>
        <taxon>Dipodascales incertae sedis</taxon>
        <taxon>Yarrowia</taxon>
    </lineage>
</organism>
<dbReference type="EMBL" id="KZ857329">
    <property type="protein sequence ID" value="RDW27627.1"/>
    <property type="molecule type" value="Genomic_DNA"/>
</dbReference>
<evidence type="ECO:0008006" key="4">
    <source>
        <dbReference type="Google" id="ProtNLM"/>
    </source>
</evidence>
<sequence>MTNVCGFLLWLFCIQSCKGVSLGRGSSKALFREAHHRVTYCKTLQVGSCDVGVQSKQSRSAWCDTQGVLLFSLGHLWGWVVRWRHSWVS</sequence>
<evidence type="ECO:0000313" key="2">
    <source>
        <dbReference type="EMBL" id="RDW27627.1"/>
    </source>
</evidence>
<accession>A0A371CBE3</accession>
<reference evidence="2 3" key="1">
    <citation type="submission" date="2018-07" db="EMBL/GenBank/DDBJ databases">
        <title>Draft Genome Assemblies for Five Robust Yarrowia lipolytica Strains Exhibiting High Lipid Production and Pentose Sugar Utilization and Sugar Alcohol Secretion from Undetoxified Lignocellulosic Biomass Hydrolysates.</title>
        <authorList>
            <consortium name="DOE Joint Genome Institute"/>
            <person name="Walker C."/>
            <person name="Ryu S."/>
            <person name="Na H."/>
            <person name="Zane M."/>
            <person name="LaButti K."/>
            <person name="Lipzen A."/>
            <person name="Haridas S."/>
            <person name="Barry K."/>
            <person name="Grigoriev I.V."/>
            <person name="Quarterman J."/>
            <person name="Slininger P."/>
            <person name="Dien B."/>
            <person name="Trinh C.T."/>
        </authorList>
    </citation>
    <scope>NUCLEOTIDE SEQUENCE [LARGE SCALE GENOMIC DNA]</scope>
    <source>
        <strain evidence="2 3">YB392</strain>
    </source>
</reference>
<proteinExistence type="predicted"/>
<keyword evidence="1" id="KW-0732">Signal</keyword>
<feature type="chain" id="PRO_5016563418" description="Secreted protein" evidence="1">
    <location>
        <begin position="20"/>
        <end position="89"/>
    </location>
</feature>
<gene>
    <name evidence="2" type="ORF">B0I71DRAFT_128885</name>
</gene>
<evidence type="ECO:0000256" key="1">
    <source>
        <dbReference type="SAM" id="SignalP"/>
    </source>
</evidence>
<protein>
    <recommendedName>
        <fullName evidence="4">Secreted protein</fullName>
    </recommendedName>
</protein>
<evidence type="ECO:0000313" key="3">
    <source>
        <dbReference type="Proteomes" id="UP000256601"/>
    </source>
</evidence>
<dbReference type="AlphaFoldDB" id="A0A371CBE3"/>
<dbReference type="Proteomes" id="UP000256601">
    <property type="component" value="Unassembled WGS sequence"/>
</dbReference>
<feature type="signal peptide" evidence="1">
    <location>
        <begin position="1"/>
        <end position="19"/>
    </location>
</feature>